<dbReference type="SUPFAM" id="SSF51126">
    <property type="entry name" value="Pectin lyase-like"/>
    <property type="match status" value="1"/>
</dbReference>
<organism evidence="3 4">
    <name type="scientific">Methylobacterium jeotgali</name>
    <dbReference type="NCBI Taxonomy" id="381630"/>
    <lineage>
        <taxon>Bacteria</taxon>
        <taxon>Pseudomonadati</taxon>
        <taxon>Pseudomonadota</taxon>
        <taxon>Alphaproteobacteria</taxon>
        <taxon>Hyphomicrobiales</taxon>
        <taxon>Methylobacteriaceae</taxon>
        <taxon>Methylobacterium</taxon>
    </lineage>
</organism>
<proteinExistence type="predicted"/>
<keyword evidence="2" id="KW-0732">Signal</keyword>
<sequence>MRGTRTVFAAAVAAMLSGPAAARASESAPRAPACDGATRAAILAPATPGEAPFPLTCSLRLSPEDKVTRRLLIEGNAGSGVEIDCNGATIGRPTMLPAFGEFVVEIRSKRREAGPDAPVRWERPTDVSLKHCTILGHMRVWGMGLNGQGPALRASSRALGHTERAQAAAPTRITILDSTLTGLGGIPLYVAPGVTALSLRHSQITGASRSVAVYLDAESARNTIEDNSFDIDTAREVVAVDGSAGNRIVGNRFALRGERGINLYRNCGEGGTIRHQTPSDNLIADNRFRYTGFWRPDPIKVGSREGWRLYCAEDSGYPFGSSADNGDNATGNVLSGNVTE</sequence>
<reference evidence="3" key="1">
    <citation type="journal article" date="2021" name="Front. Microbiol.">
        <title>Comprehensive Comparative Genomics and Phenotyping of Methylobacterium Species.</title>
        <authorList>
            <person name="Alessa O."/>
            <person name="Ogura Y."/>
            <person name="Fujitani Y."/>
            <person name="Takami H."/>
            <person name="Hayashi T."/>
            <person name="Sahin N."/>
            <person name="Tani A."/>
        </authorList>
    </citation>
    <scope>NUCLEOTIDE SEQUENCE</scope>
    <source>
        <strain evidence="3">LMG 23639</strain>
    </source>
</reference>
<feature type="compositionally biased region" description="Polar residues" evidence="1">
    <location>
        <begin position="322"/>
        <end position="340"/>
    </location>
</feature>
<feature type="region of interest" description="Disordered" evidence="1">
    <location>
        <begin position="321"/>
        <end position="340"/>
    </location>
</feature>
<dbReference type="Gene3D" id="2.160.20.10">
    <property type="entry name" value="Single-stranded right-handed beta-helix, Pectin lyase-like"/>
    <property type="match status" value="1"/>
</dbReference>
<protein>
    <recommendedName>
        <fullName evidence="5">Right handed beta helix domain-containing protein</fullName>
    </recommendedName>
</protein>
<dbReference type="Proteomes" id="UP001055102">
    <property type="component" value="Unassembled WGS sequence"/>
</dbReference>
<comment type="caution">
    <text evidence="3">The sequence shown here is derived from an EMBL/GenBank/DDBJ whole genome shotgun (WGS) entry which is preliminary data.</text>
</comment>
<evidence type="ECO:0000313" key="4">
    <source>
        <dbReference type="Proteomes" id="UP001055102"/>
    </source>
</evidence>
<dbReference type="EMBL" id="BPQR01000008">
    <property type="protein sequence ID" value="GJE05164.1"/>
    <property type="molecule type" value="Genomic_DNA"/>
</dbReference>
<evidence type="ECO:0000256" key="2">
    <source>
        <dbReference type="SAM" id="SignalP"/>
    </source>
</evidence>
<evidence type="ECO:0000256" key="1">
    <source>
        <dbReference type="SAM" id="MobiDB-lite"/>
    </source>
</evidence>
<reference evidence="3" key="2">
    <citation type="submission" date="2021-08" db="EMBL/GenBank/DDBJ databases">
        <authorList>
            <person name="Tani A."/>
            <person name="Ola A."/>
            <person name="Ogura Y."/>
            <person name="Katsura K."/>
            <person name="Hayashi T."/>
        </authorList>
    </citation>
    <scope>NUCLEOTIDE SEQUENCE</scope>
    <source>
        <strain evidence="3">LMG 23639</strain>
    </source>
</reference>
<name>A0ABQ4SRN2_9HYPH</name>
<accession>A0ABQ4SRN2</accession>
<keyword evidence="4" id="KW-1185">Reference proteome</keyword>
<feature type="chain" id="PRO_5045513051" description="Right handed beta helix domain-containing protein" evidence="2">
    <location>
        <begin position="25"/>
        <end position="340"/>
    </location>
</feature>
<evidence type="ECO:0008006" key="5">
    <source>
        <dbReference type="Google" id="ProtNLM"/>
    </source>
</evidence>
<dbReference type="RefSeq" id="WP_238273892.1">
    <property type="nucleotide sequence ID" value="NZ_BPQR01000008.1"/>
</dbReference>
<evidence type="ECO:0000313" key="3">
    <source>
        <dbReference type="EMBL" id="GJE05164.1"/>
    </source>
</evidence>
<feature type="signal peptide" evidence="2">
    <location>
        <begin position="1"/>
        <end position="24"/>
    </location>
</feature>
<gene>
    <name evidence="3" type="ORF">AOPFMNJM_0461</name>
</gene>
<dbReference type="InterPro" id="IPR012334">
    <property type="entry name" value="Pectin_lyas_fold"/>
</dbReference>
<dbReference type="InterPro" id="IPR011050">
    <property type="entry name" value="Pectin_lyase_fold/virulence"/>
</dbReference>